<dbReference type="GO" id="GO:0005085">
    <property type="term" value="F:guanyl-nucleotide exchange factor activity"/>
    <property type="evidence" value="ECO:0007669"/>
    <property type="project" value="InterPro"/>
</dbReference>
<dbReference type="InterPro" id="IPR051092">
    <property type="entry name" value="FYVE_RhoGEF_PH"/>
</dbReference>
<feature type="region of interest" description="Disordered" evidence="1">
    <location>
        <begin position="36"/>
        <end position="125"/>
    </location>
</feature>
<protein>
    <recommendedName>
        <fullName evidence="2">DH domain-containing protein</fullName>
    </recommendedName>
</protein>
<keyword evidence="4" id="KW-1185">Reference proteome</keyword>
<name>A0A9Q3CNM4_9BASI</name>
<comment type="caution">
    <text evidence="3">The sequence shown here is derived from an EMBL/GenBank/DDBJ whole genome shotgun (WGS) entry which is preliminary data.</text>
</comment>
<gene>
    <name evidence="3" type="ORF">O181_026035</name>
</gene>
<dbReference type="EMBL" id="AVOT02008594">
    <property type="protein sequence ID" value="MBW0486320.1"/>
    <property type="molecule type" value="Genomic_DNA"/>
</dbReference>
<evidence type="ECO:0000313" key="4">
    <source>
        <dbReference type="Proteomes" id="UP000765509"/>
    </source>
</evidence>
<evidence type="ECO:0000256" key="1">
    <source>
        <dbReference type="SAM" id="MobiDB-lite"/>
    </source>
</evidence>
<feature type="compositionally biased region" description="Polar residues" evidence="1">
    <location>
        <begin position="184"/>
        <end position="195"/>
    </location>
</feature>
<organism evidence="3 4">
    <name type="scientific">Austropuccinia psidii MF-1</name>
    <dbReference type="NCBI Taxonomy" id="1389203"/>
    <lineage>
        <taxon>Eukaryota</taxon>
        <taxon>Fungi</taxon>
        <taxon>Dikarya</taxon>
        <taxon>Basidiomycota</taxon>
        <taxon>Pucciniomycotina</taxon>
        <taxon>Pucciniomycetes</taxon>
        <taxon>Pucciniales</taxon>
        <taxon>Sphaerophragmiaceae</taxon>
        <taxon>Austropuccinia</taxon>
    </lineage>
</organism>
<accession>A0A9Q3CNM4</accession>
<sequence>MTLQPSHFLSDSQTSSSFLNERSLSSSLSAKSATHLLNSSAPFSSPRSSSPSDSPLQLLSQPLPTSSLPTSSFQSNPNHTLKASIIPSNNSIIHSHRTVPPRRSAASLRSIPERRSREVDQPPLPVPATPWVEPATPAFFSNHNNYSRPSSSISNDYSDLSNYGMHTSSYIDSTVSHLHPGLANSLQPHSDSHQSYGPHAVPGPRDQRSLSRYRLGPQPLSLRHSEGSQYASSSNWTPCSTTGSRMGFDNFIGGMRSSIASRDSHFTAETDYDDYCYPKNTNAQQILPNFSSPPSHSHNLSVSSSWHSGDHHPRGSPSSRTTVLTPQSQADLEDLHPTLASLIKFDQQTSAPDMVGLGITSDQTVTIARGSRAPSLNGVYSQSSRIISRPSRSASSSTPNEKYSRSIKGSTLSMRSQRGSITWHGRAPTPLQESTIHSKDLNAPSDVSPGDPPENFSTQPLSNDLSLSECLPTTSHTASDLVADPIDHMISYQGLPYDTAISPSSNTARSISSQVSSLDIQSRTLDSKEFVGKTNSSVSQSFLESSIKSKPRFYQNQSTWDDLDDHSPLLNDSTQPPGQALVLVAEGRGCIVDISNSQSTLEKLQVPQATTHLLLARTFSPYLISPLLSSRLPVIGLNLVVLDISDAGLNSLPLSITHCTALEELNISGNVMVNGELPSFLSQLEALKVLVADRCGLFQIAYSPGGMVNLRDLSVRYNHLKSLPSWLSTLQRLELLLVDGNEFEPPWQELVEPLLLSSCNSRMQRLQVSSSTYSSDRTDLSSIDLLNSPPASLKYLSQPLVNSFSEPFGAIEELGPTSQTERILQNSQIDLPTGVPTSAFNLLELNKTWSQGSGFNFNHSRTDESLSNNHLRRLHSASEMRPPINRPTSAHEQNNFSILSLIDDDLIGITQTNPVVDFRSPSSLSQIPHRPFSRNSLKNSTTTTYDQNLIHPLTSSIYSEPKKVENSDSNLIASGSVTPNSINNHRESQKKSFGFLKKMSLGKLKREPLRSRAASTEAFNRGPFPLSNSKTLDINPSRSLETFQTSLPQGLLPSAIQENRIIDDLGRKVIGTDWSVVTEPVKKKVDYRRSFLRFESPLCTPINGLTSRPHTSMDHMGSTDKLWSNSNRLKVNTVTLEDLRASESSTRIALRSIMMYLRDVHDLSVELGRSNGALINNGARPLLSTISRAPSTSTRTSGSTVNVSSSGTSKVTASGASTPSINGGIGSIELEGDNQDIPLPSGNGGVINGATKVIDNPRRRMNVIEEIVATEKSYIKCLKELQDIYILNAKSMVSSSIGKDKEPVVSPSERKIVFNNVEAIIGFHVDVLLPDFQAVMDHLSEKQMTIRLPLVEGISEAEARQLTLRREEVESQMINVAAEEMARVFIRHAAFLKLYSTYITQFDAALERLREWTVSGNSSGNLSVPAWTPSTSSTNSVTNSTSHNHHHMLSNGQKKRLKAYLKRCRAHSSHTQMNLESYLLMPVQRLPRYKLLLENLVSCTPDSVYASEEGRTKRSGKSEDIKLPNLIANRVVDEALNIITSVTAEMNERKRDSEGRQRLLYWQQRFGNKFKSPLVQPHRTLIKEGIMTITRTVKLAIKDTTSMHGASKIRVPVLSTDSKPVPMIVLLCTDLLVLVKDPGDNGRASSQVPASLFQALRLAQHSRPQFNLPATVFGADQTMVRFVDSRTIFYFQCDCQRSASEWTVAINQQVPLL</sequence>
<dbReference type="OrthoDB" id="660555at2759"/>
<dbReference type="PROSITE" id="PS00741">
    <property type="entry name" value="DH_1"/>
    <property type="match status" value="1"/>
</dbReference>
<dbReference type="Pfam" id="PF00621">
    <property type="entry name" value="RhoGEF"/>
    <property type="match status" value="1"/>
</dbReference>
<dbReference type="SMART" id="SM00325">
    <property type="entry name" value="RhoGEF"/>
    <property type="match status" value="1"/>
</dbReference>
<feature type="region of interest" description="Disordered" evidence="1">
    <location>
        <begin position="1"/>
        <end position="24"/>
    </location>
</feature>
<evidence type="ECO:0000313" key="3">
    <source>
        <dbReference type="EMBL" id="MBW0486320.1"/>
    </source>
</evidence>
<dbReference type="InterPro" id="IPR001611">
    <property type="entry name" value="Leu-rich_rpt"/>
</dbReference>
<feature type="compositionally biased region" description="Polar residues" evidence="1">
    <location>
        <begin position="227"/>
        <end position="238"/>
    </location>
</feature>
<feature type="compositionally biased region" description="Basic residues" evidence="1">
    <location>
        <begin position="1443"/>
        <end position="1452"/>
    </location>
</feature>
<feature type="region of interest" description="Disordered" evidence="1">
    <location>
        <begin position="286"/>
        <end position="325"/>
    </location>
</feature>
<feature type="region of interest" description="Disordered" evidence="1">
    <location>
        <begin position="374"/>
        <end position="465"/>
    </location>
</feature>
<feature type="domain" description="DH" evidence="2">
    <location>
        <begin position="1259"/>
        <end position="1549"/>
    </location>
</feature>
<feature type="compositionally biased region" description="Low complexity" evidence="1">
    <location>
        <begin position="84"/>
        <end position="93"/>
    </location>
</feature>
<feature type="compositionally biased region" description="Low complexity" evidence="1">
    <location>
        <begin position="15"/>
        <end position="24"/>
    </location>
</feature>
<feature type="region of interest" description="Disordered" evidence="1">
    <location>
        <begin position="969"/>
        <end position="989"/>
    </location>
</feature>
<dbReference type="GO" id="GO:0035556">
    <property type="term" value="P:intracellular signal transduction"/>
    <property type="evidence" value="ECO:0007669"/>
    <property type="project" value="InterPro"/>
</dbReference>
<dbReference type="PROSITE" id="PS51450">
    <property type="entry name" value="LRR"/>
    <property type="match status" value="1"/>
</dbReference>
<feature type="compositionally biased region" description="Low complexity" evidence="1">
    <location>
        <begin position="1188"/>
        <end position="1212"/>
    </location>
</feature>
<dbReference type="SUPFAM" id="SSF48065">
    <property type="entry name" value="DBL homology domain (DH-domain)"/>
    <property type="match status" value="1"/>
</dbReference>
<dbReference type="PANTHER" id="PTHR12673">
    <property type="entry name" value="FACIOGENITAL DYSPLASIA PROTEIN"/>
    <property type="match status" value="1"/>
</dbReference>
<dbReference type="InterPro" id="IPR001331">
    <property type="entry name" value="GDS_CDC24_CS"/>
</dbReference>
<feature type="compositionally biased region" description="Low complexity" evidence="1">
    <location>
        <begin position="381"/>
        <end position="397"/>
    </location>
</feature>
<dbReference type="GO" id="GO:0005737">
    <property type="term" value="C:cytoplasm"/>
    <property type="evidence" value="ECO:0007669"/>
    <property type="project" value="TreeGrafter"/>
</dbReference>
<feature type="compositionally biased region" description="Polar residues" evidence="1">
    <location>
        <begin position="455"/>
        <end position="465"/>
    </location>
</feature>
<feature type="compositionally biased region" description="Polar residues" evidence="1">
    <location>
        <begin position="1"/>
        <end position="14"/>
    </location>
</feature>
<dbReference type="InterPro" id="IPR035899">
    <property type="entry name" value="DBL_dom_sf"/>
</dbReference>
<dbReference type="PROSITE" id="PS50010">
    <property type="entry name" value="DH_2"/>
    <property type="match status" value="1"/>
</dbReference>
<dbReference type="SUPFAM" id="SSF52047">
    <property type="entry name" value="RNI-like"/>
    <property type="match status" value="1"/>
</dbReference>
<feature type="region of interest" description="Disordered" evidence="1">
    <location>
        <begin position="181"/>
        <end position="238"/>
    </location>
</feature>
<evidence type="ECO:0000259" key="2">
    <source>
        <dbReference type="PROSITE" id="PS50010"/>
    </source>
</evidence>
<dbReference type="InterPro" id="IPR032675">
    <property type="entry name" value="LRR_dom_sf"/>
</dbReference>
<dbReference type="Proteomes" id="UP000765509">
    <property type="component" value="Unassembled WGS sequence"/>
</dbReference>
<feature type="region of interest" description="Disordered" evidence="1">
    <location>
        <begin position="920"/>
        <end position="940"/>
    </location>
</feature>
<feature type="compositionally biased region" description="Basic and acidic residues" evidence="1">
    <location>
        <begin position="111"/>
        <end position="120"/>
    </location>
</feature>
<dbReference type="Gene3D" id="3.80.10.10">
    <property type="entry name" value="Ribonuclease Inhibitor"/>
    <property type="match status" value="1"/>
</dbReference>
<feature type="region of interest" description="Disordered" evidence="1">
    <location>
        <begin position="1425"/>
        <end position="1452"/>
    </location>
</feature>
<feature type="compositionally biased region" description="Polar residues" evidence="1">
    <location>
        <begin position="969"/>
        <end position="983"/>
    </location>
</feature>
<feature type="compositionally biased region" description="Low complexity" evidence="1">
    <location>
        <begin position="36"/>
        <end position="77"/>
    </location>
</feature>
<feature type="region of interest" description="Disordered" evidence="1">
    <location>
        <begin position="1188"/>
        <end position="1218"/>
    </location>
</feature>
<dbReference type="PANTHER" id="PTHR12673:SF270">
    <property type="entry name" value="FYVE-TYPE DOMAIN-CONTAINING PROTEIN"/>
    <property type="match status" value="1"/>
</dbReference>
<proteinExistence type="predicted"/>
<feature type="compositionally biased region" description="Low complexity" evidence="1">
    <location>
        <begin position="292"/>
        <end position="307"/>
    </location>
</feature>
<feature type="compositionally biased region" description="Polar residues" evidence="1">
    <location>
        <begin position="316"/>
        <end position="325"/>
    </location>
</feature>
<feature type="compositionally biased region" description="Polar residues" evidence="1">
    <location>
        <begin position="407"/>
        <end position="420"/>
    </location>
</feature>
<dbReference type="InterPro" id="IPR000219">
    <property type="entry name" value="DH_dom"/>
</dbReference>
<dbReference type="Gene3D" id="1.20.900.10">
    <property type="entry name" value="Dbl homology (DH) domain"/>
    <property type="match status" value="1"/>
</dbReference>
<dbReference type="CDD" id="cd00160">
    <property type="entry name" value="RhoGEF"/>
    <property type="match status" value="1"/>
</dbReference>
<feature type="compositionally biased region" description="Low complexity" evidence="1">
    <location>
        <begin position="1430"/>
        <end position="1442"/>
    </location>
</feature>
<reference evidence="3" key="1">
    <citation type="submission" date="2021-03" db="EMBL/GenBank/DDBJ databases">
        <title>Draft genome sequence of rust myrtle Austropuccinia psidii MF-1, a brazilian biotype.</title>
        <authorList>
            <person name="Quecine M.C."/>
            <person name="Pachon D.M.R."/>
            <person name="Bonatelli M.L."/>
            <person name="Correr F.H."/>
            <person name="Franceschini L.M."/>
            <person name="Leite T.F."/>
            <person name="Margarido G.R.A."/>
            <person name="Almeida C.A."/>
            <person name="Ferrarezi J.A."/>
            <person name="Labate C.A."/>
        </authorList>
    </citation>
    <scope>NUCLEOTIDE SEQUENCE</scope>
    <source>
        <strain evidence="3">MF-1</strain>
    </source>
</reference>